<protein>
    <submittedName>
        <fullName evidence="2">OLC1v1030610C1</fullName>
    </submittedName>
</protein>
<accession>A0AAV1CGD8</accession>
<name>A0AAV1CGD8_OLDCO</name>
<keyword evidence="1" id="KW-0472">Membrane</keyword>
<organism evidence="2 3">
    <name type="scientific">Oldenlandia corymbosa var. corymbosa</name>
    <dbReference type="NCBI Taxonomy" id="529605"/>
    <lineage>
        <taxon>Eukaryota</taxon>
        <taxon>Viridiplantae</taxon>
        <taxon>Streptophyta</taxon>
        <taxon>Embryophyta</taxon>
        <taxon>Tracheophyta</taxon>
        <taxon>Spermatophyta</taxon>
        <taxon>Magnoliopsida</taxon>
        <taxon>eudicotyledons</taxon>
        <taxon>Gunneridae</taxon>
        <taxon>Pentapetalae</taxon>
        <taxon>asterids</taxon>
        <taxon>lamiids</taxon>
        <taxon>Gentianales</taxon>
        <taxon>Rubiaceae</taxon>
        <taxon>Rubioideae</taxon>
        <taxon>Spermacoceae</taxon>
        <taxon>Hedyotis-Oldenlandia complex</taxon>
        <taxon>Oldenlandia</taxon>
    </lineage>
</organism>
<keyword evidence="3" id="KW-1185">Reference proteome</keyword>
<gene>
    <name evidence="2" type="ORF">OLC1_LOCUS5901</name>
</gene>
<evidence type="ECO:0000256" key="1">
    <source>
        <dbReference type="SAM" id="Phobius"/>
    </source>
</evidence>
<sequence>MNATYHWMNAYWLVSWRWKLDLIGQTGPPRVDFLERTLFNFISIHPSAPSKPLDVLDYLRSSILGPPTSQPPIQFWETKTPNIDKPEPFLSADVLHHLGFDFKSLPTRVGCRGIQCEYIWGGKVAVHLPFLEIVSLASLNVLIKSLADYERVPGSVHQPECTFYFRVMSQLVHSSDDVKILKSYRILGGVDLDSLPDILQPCYSYAPEYDDALCVMREIDNFKPLLSSFHKAKRSKDCTPSLSASILGVLGGFTSLGLASTVYGKLYS</sequence>
<evidence type="ECO:0000313" key="2">
    <source>
        <dbReference type="EMBL" id="CAI9094811.1"/>
    </source>
</evidence>
<dbReference type="InterPro" id="IPR004158">
    <property type="entry name" value="DUF247_pln"/>
</dbReference>
<evidence type="ECO:0000313" key="3">
    <source>
        <dbReference type="Proteomes" id="UP001161247"/>
    </source>
</evidence>
<dbReference type="AlphaFoldDB" id="A0AAV1CGD8"/>
<keyword evidence="1" id="KW-0812">Transmembrane</keyword>
<keyword evidence="1" id="KW-1133">Transmembrane helix</keyword>
<dbReference type="Pfam" id="PF03140">
    <property type="entry name" value="DUF247"/>
    <property type="match status" value="1"/>
</dbReference>
<proteinExistence type="predicted"/>
<feature type="transmembrane region" description="Helical" evidence="1">
    <location>
        <begin position="242"/>
        <end position="263"/>
    </location>
</feature>
<reference evidence="2" key="1">
    <citation type="submission" date="2023-03" db="EMBL/GenBank/DDBJ databases">
        <authorList>
            <person name="Julca I."/>
        </authorList>
    </citation>
    <scope>NUCLEOTIDE SEQUENCE</scope>
</reference>
<dbReference type="Proteomes" id="UP001161247">
    <property type="component" value="Chromosome 2"/>
</dbReference>
<dbReference type="EMBL" id="OX459119">
    <property type="protein sequence ID" value="CAI9094811.1"/>
    <property type="molecule type" value="Genomic_DNA"/>
</dbReference>